<evidence type="ECO:0000256" key="2">
    <source>
        <dbReference type="ARBA" id="ARBA00008673"/>
    </source>
</evidence>
<evidence type="ECO:0000256" key="5">
    <source>
        <dbReference type="ARBA" id="ARBA00022536"/>
    </source>
</evidence>
<accession>A0AAV9S052</accession>
<keyword evidence="4" id="KW-0272">Extracellular matrix</keyword>
<gene>
    <name evidence="13" type="ORF">CRENBAI_006267</name>
</gene>
<protein>
    <recommendedName>
        <fullName evidence="15">Tenascin</fullName>
    </recommendedName>
</protein>
<dbReference type="InterPro" id="IPR014716">
    <property type="entry name" value="Fibrinogen_a/b/g_C_1"/>
</dbReference>
<feature type="domain" description="Fibronectin type-III" evidence="11">
    <location>
        <begin position="2048"/>
        <end position="2134"/>
    </location>
</feature>
<proteinExistence type="inferred from homology"/>
<dbReference type="Pfam" id="PF25024">
    <property type="entry name" value="EGF_TEN"/>
    <property type="match status" value="2"/>
</dbReference>
<evidence type="ECO:0000256" key="4">
    <source>
        <dbReference type="ARBA" id="ARBA00022530"/>
    </source>
</evidence>
<dbReference type="PROSITE" id="PS50853">
    <property type="entry name" value="FN3"/>
    <property type="match status" value="13"/>
</dbReference>
<feature type="domain" description="Fibronectin type-III" evidence="11">
    <location>
        <begin position="1035"/>
        <end position="1126"/>
    </location>
</feature>
<keyword evidence="8" id="KW-1015">Disulfide bond</keyword>
<dbReference type="InterPro" id="IPR002181">
    <property type="entry name" value="Fibrinogen_a/b/g_C_dom"/>
</dbReference>
<dbReference type="InterPro" id="IPR000742">
    <property type="entry name" value="EGF"/>
</dbReference>
<feature type="region of interest" description="Disordered" evidence="10">
    <location>
        <begin position="982"/>
        <end position="1004"/>
    </location>
</feature>
<dbReference type="PANTHER" id="PTHR46708">
    <property type="entry name" value="TENASCIN"/>
    <property type="match status" value="1"/>
</dbReference>
<dbReference type="GO" id="GO:0005615">
    <property type="term" value="C:extracellular space"/>
    <property type="evidence" value="ECO:0007669"/>
    <property type="project" value="TreeGrafter"/>
</dbReference>
<dbReference type="GO" id="GO:0031175">
    <property type="term" value="P:neuron projection development"/>
    <property type="evidence" value="ECO:0007669"/>
    <property type="project" value="TreeGrafter"/>
</dbReference>
<feature type="domain" description="Fibronectin type-III" evidence="11">
    <location>
        <begin position="2135"/>
        <end position="2223"/>
    </location>
</feature>
<dbReference type="SMART" id="SM00181">
    <property type="entry name" value="EGF"/>
    <property type="match status" value="14"/>
</dbReference>
<dbReference type="Gene3D" id="2.10.25.10">
    <property type="entry name" value="Laminin"/>
    <property type="match status" value="13"/>
</dbReference>
<dbReference type="SMART" id="SM00186">
    <property type="entry name" value="FBG"/>
    <property type="match status" value="1"/>
</dbReference>
<dbReference type="SUPFAM" id="SSF56496">
    <property type="entry name" value="Fibrinogen C-terminal domain-like"/>
    <property type="match status" value="1"/>
</dbReference>
<feature type="domain" description="Fibronectin type-III" evidence="11">
    <location>
        <begin position="1958"/>
        <end position="2047"/>
    </location>
</feature>
<evidence type="ECO:0000256" key="3">
    <source>
        <dbReference type="ARBA" id="ARBA00022525"/>
    </source>
</evidence>
<sequence>MAAESVGLQRTTVEGLPETELSPSLSSGILEDLEELHVLKAGEDLIIPTQIVHCNQDCPSSQRFKQIFFSPVHCPTSSMGTQSLLGCLLLITLISSSNAGLLKKILPHQRQILSPPTERNVTLPSTGHPVVFSHIYNINVPASSLCSVDLEAPEGTQHYPKDIEAVPPGHHVTEHTLNGENQIVFTHRINIPRQACSCTDDFPGLKDLVSRLEMLEGEVSALRDQCSSEQLTGELGTKPYCNGHGKYSAETCACICDPGWKGPNCTEAECPASCHDRGLCVDGKCECYKGFTGEDCALKTCPMDCGAHSQCVGGFCVCLDGFFGEDCSQSRCLNNCLGRGHCDDGDCVCDEPWTGFDCSELICPKDCYDRGRCVNGTCYCDEGFSGEDCGEHSCPNNCRGNGFCVDGKCICTVGYSGKDCSQLTCLNDCNGRGTCFNGMCICDSGYQGEDCSQLACLNNCNNRGQCINGRCSCDVGFHRDDCSELSCPNNCLQKGRCVNGQCVCDEGFAGEDCSIRTCPSNCYGRGECIEGRCVCHIGFVGEDCSQLSCPNNCRNLGRCVDGQCVCDEGFSGEDCSQKACPNDCLARGHCLGGKCICQEGYTGDDCSVLACLDNCNNRGRCVNGRCTCEIGYEGESCAELSCINNCQDNGRCVGGQCFCDEGYIGEDCSEVSPPKDLTVGEVSTDTVDLSWNNEMLVTEYLITYVPTSPGGLLMDFIVPGDKTAATVKELEPGIEYLISVYAVLSNKKSIPVSARVATDLPQPEGLRFKSVRETSVEVVWDQLDISFDNWEIYFRNTQKEEHGTVVRTLPPSQNEFLQSGLGPGQEYEVSLNIVKNNTRGHQTSRTVTTKIDGPRQVEVKDVTDSSALISWFLPVAPVDRITLIYMPSSDPSDETTVDVSPPDKQYNIDSLRPDTEYIVSIISRRGETTSDPATTTFTTGLDAPTGAWAVSQTDDSITLEWTNSQADVSSYRVKYSPISGSTHGERAFPRGSGHTTQATITGLKPGTEYGVGVTAVKNERESLPATTNAATDLDSPRDFKEVRSTETSLTVSWQKPQAKVSGYRLTYMPRDGQAEQVEIPSSATTYVLSNLIAGMSYTLTLAAERGHKRSRPISLSASTATFTFYLAALDDHEQRPLTVSEDNVSSSVILDPPESQISETEPKDEHGQLTVSDIASDGFDLSWKLKTHSAYDNVAVQYKDTQRLWEGREVQPAGDSHVARIRGLKPSAEYQTELFGIKSSQGPALHEAVAVPAPPDVLALSIKEAPTTQSAEEEEYIERVDSVNKEAPSDNDVMISGTEPESSGMELLSDLAVNVTATSMSLTWSAPDEAFGSFLVELVAPLAAAAQPQVIALPGSFRKAKIEGLLPSTLYEITLLGLMEGNRSLPLRVFTTTAGLEPMLGSLIISDITWDSFTASWSPTGGDFDSFVIEVTNMEDFSERQNLTLSGDASSLVISGLNPNTNYMVGLYGMHQGSFLEPLYSEATTVIQPVVGKLYVSNLTSESFTIHWNSTQGQFDGFVLEIIDSDWLLELKEYNISHNVTSHDVTGLRPSTDYIAYLYGTYKGSRTGAVSIVASTAEEPDLSKLVVSNITSDRFSLSWRTTEKDFDKFIVEVRESALPSQAMGRTLPGDVRSTVMAGLKANTSYNIKLYASEGGRQNTQPLLAVAITEDVPQLGPIVASSASPHYLSLHWNTLSGHFDGFVIQVSDSEQQSDTLEFRLPGEARTITVPNLMDDTGYDIEVYGISHGRRTPSVFVHALTAPLPKVENLTISNVTPYGFRVSWEVRQQLQQQDELSPSGGGFSHFHIVVTDSGWLLEPQEFTVPGDQSHLDIWGLITGIGYEVKLTGVSESGLLSRPLTTVAVTEAEPEVEHLFISDITADGFRLSWAADEDLFDRFVIKIRDSKRLAHPQEYKVHGSDRTKIITGLMSGTEYEIELYGLTVDQRSQPITGVAQTGLSAPKGLHFTEVTDSTAVVHWSIPRSPVDNYRITYVPSEGGSPLIVTADGSVSETLLVNMFPGNTYQVTVSSLKGLEESEPSTGTVTTALDSPRGLTAVNVTDTSALLLWQPSIANVDGYVITYSADAVSPVVEHVSGNIVEFQINTLVPGSLYTAGVYGMKEAQRSASTVTKFTTDVDPPRDLMAVNVQTDNATLTWKPPTAAVTGYMLTFLSADGVIKEVMLSPTASSYSMSQLTGSTEYNVRVQAIAGAQRSRFVTTTFSTTGQLYARPLDCAQILLNGETTSGLYTIYIGGEESQPIQVYCDMTTDGGGWLVFLRRQNGKLEFFRNWKNYTTGFGNMNDEFWLGLYSLHKITSLGHYELRVDLRDNGESAYAQYDKFSVADPITRYKLYLGAYSGTAGDSMSYHQGRRFSTYDNDNDIAVTNCALSYKGAFWYKNCHRVNLMGKYGDSSHSTGINWFHWKGHEHSIEFAEMKIRPPNLKNSESRKKRS</sequence>
<evidence type="ECO:0000256" key="8">
    <source>
        <dbReference type="ARBA" id="ARBA00023157"/>
    </source>
</evidence>
<evidence type="ECO:0000313" key="14">
    <source>
        <dbReference type="Proteomes" id="UP001311232"/>
    </source>
</evidence>
<dbReference type="Pfam" id="PF18720">
    <property type="entry name" value="EGF_Tenascin"/>
    <property type="match status" value="1"/>
</dbReference>
<evidence type="ECO:0000256" key="6">
    <source>
        <dbReference type="ARBA" id="ARBA00022729"/>
    </source>
</evidence>
<dbReference type="Gene3D" id="2.60.40.10">
    <property type="entry name" value="Immunoglobulins"/>
    <property type="match status" value="16"/>
</dbReference>
<dbReference type="SUPFAM" id="SSF49265">
    <property type="entry name" value="Fibronectin type III"/>
    <property type="match status" value="13"/>
</dbReference>
<dbReference type="FunFam" id="2.60.40.10:FF:000099">
    <property type="entry name" value="Fibronectin 1"/>
    <property type="match status" value="1"/>
</dbReference>
<feature type="domain" description="Fibrinogen C-terminal" evidence="12">
    <location>
        <begin position="2221"/>
        <end position="2436"/>
    </location>
</feature>
<dbReference type="Pfam" id="PF00147">
    <property type="entry name" value="Fibrinogen_C"/>
    <property type="match status" value="1"/>
</dbReference>
<dbReference type="InterPro" id="IPR003961">
    <property type="entry name" value="FN3_dom"/>
</dbReference>
<evidence type="ECO:0000313" key="13">
    <source>
        <dbReference type="EMBL" id="KAK5614676.1"/>
    </source>
</evidence>
<evidence type="ECO:0000259" key="11">
    <source>
        <dbReference type="PROSITE" id="PS50853"/>
    </source>
</evidence>
<dbReference type="Pfam" id="PF00041">
    <property type="entry name" value="fn3"/>
    <property type="match status" value="13"/>
</dbReference>
<comment type="subcellular location">
    <subcellularLocation>
        <location evidence="1">Secreted</location>
        <location evidence="1">Extracellular space</location>
        <location evidence="1">Extracellular matrix</location>
    </subcellularLocation>
</comment>
<comment type="caution">
    <text evidence="13">The sequence shown here is derived from an EMBL/GenBank/DDBJ whole genome shotgun (WGS) entry which is preliminary data.</text>
</comment>
<feature type="domain" description="Fibronectin type-III" evidence="11">
    <location>
        <begin position="1490"/>
        <end position="1581"/>
    </location>
</feature>
<dbReference type="InterPro" id="IPR036116">
    <property type="entry name" value="FN3_sf"/>
</dbReference>
<reference evidence="13 14" key="1">
    <citation type="submission" date="2021-06" db="EMBL/GenBank/DDBJ databases">
        <authorList>
            <person name="Palmer J.M."/>
        </authorList>
    </citation>
    <scope>NUCLEOTIDE SEQUENCE [LARGE SCALE GENOMIC DNA]</scope>
    <source>
        <strain evidence="13 14">MEX-2019</strain>
        <tissue evidence="13">Muscle</tissue>
    </source>
</reference>
<dbReference type="InterPro" id="IPR050991">
    <property type="entry name" value="ECM_Regulatory_Proteins"/>
</dbReference>
<dbReference type="NCBIfam" id="NF040941">
    <property type="entry name" value="GGGWT_bact"/>
    <property type="match status" value="1"/>
</dbReference>
<organism evidence="13 14">
    <name type="scientific">Crenichthys baileyi</name>
    <name type="common">White River springfish</name>
    <dbReference type="NCBI Taxonomy" id="28760"/>
    <lineage>
        <taxon>Eukaryota</taxon>
        <taxon>Metazoa</taxon>
        <taxon>Chordata</taxon>
        <taxon>Craniata</taxon>
        <taxon>Vertebrata</taxon>
        <taxon>Euteleostomi</taxon>
        <taxon>Actinopterygii</taxon>
        <taxon>Neopterygii</taxon>
        <taxon>Teleostei</taxon>
        <taxon>Neoteleostei</taxon>
        <taxon>Acanthomorphata</taxon>
        <taxon>Ovalentaria</taxon>
        <taxon>Atherinomorphae</taxon>
        <taxon>Cyprinodontiformes</taxon>
        <taxon>Goodeidae</taxon>
        <taxon>Crenichthys</taxon>
    </lineage>
</organism>
<dbReference type="PROSITE" id="PS00022">
    <property type="entry name" value="EGF_1"/>
    <property type="match status" value="5"/>
</dbReference>
<dbReference type="CDD" id="cd00087">
    <property type="entry name" value="FReD"/>
    <property type="match status" value="1"/>
</dbReference>
<keyword evidence="7" id="KW-0677">Repeat</keyword>
<evidence type="ECO:0000256" key="7">
    <source>
        <dbReference type="ARBA" id="ARBA00022737"/>
    </source>
</evidence>
<dbReference type="CDD" id="cd00054">
    <property type="entry name" value="EGF_CA"/>
    <property type="match status" value="3"/>
</dbReference>
<dbReference type="Gene3D" id="3.90.215.10">
    <property type="entry name" value="Gamma Fibrinogen, chain A, domain 1"/>
    <property type="match status" value="1"/>
</dbReference>
<feature type="domain" description="Fibronectin type-III" evidence="11">
    <location>
        <begin position="853"/>
        <end position="944"/>
    </location>
</feature>
<dbReference type="PANTHER" id="PTHR46708:SF1">
    <property type="entry name" value="TENASCIN"/>
    <property type="match status" value="1"/>
</dbReference>
<dbReference type="EMBL" id="JAHHUM010001155">
    <property type="protein sequence ID" value="KAK5614676.1"/>
    <property type="molecule type" value="Genomic_DNA"/>
</dbReference>
<dbReference type="PROSITE" id="PS51406">
    <property type="entry name" value="FIBRINOGEN_C_2"/>
    <property type="match status" value="1"/>
</dbReference>
<feature type="domain" description="Fibronectin type-III" evidence="11">
    <location>
        <begin position="1399"/>
        <end position="1489"/>
    </location>
</feature>
<dbReference type="Gene3D" id="2.20.25.10">
    <property type="match status" value="1"/>
</dbReference>
<dbReference type="PROSITE" id="PS01186">
    <property type="entry name" value="EGF_2"/>
    <property type="match status" value="5"/>
</dbReference>
<keyword evidence="3" id="KW-0964">Secreted</keyword>
<feature type="domain" description="Fibronectin type-III" evidence="11">
    <location>
        <begin position="673"/>
        <end position="763"/>
    </location>
</feature>
<keyword evidence="5" id="KW-0245">EGF-like domain</keyword>
<feature type="domain" description="Fibronectin type-III" evidence="11">
    <location>
        <begin position="945"/>
        <end position="1030"/>
    </location>
</feature>
<keyword evidence="6" id="KW-0732">Signal</keyword>
<comment type="similarity">
    <text evidence="2">Belongs to the tenascin family.</text>
</comment>
<feature type="domain" description="Fibronectin type-III" evidence="11">
    <location>
        <begin position="1673"/>
        <end position="1763"/>
    </location>
</feature>
<feature type="domain" description="Fibronectin type-III" evidence="11">
    <location>
        <begin position="1165"/>
        <end position="1256"/>
    </location>
</feature>
<dbReference type="CDD" id="cd00063">
    <property type="entry name" value="FN3"/>
    <property type="match status" value="15"/>
</dbReference>
<keyword evidence="9" id="KW-0325">Glycoprotein</keyword>
<dbReference type="SMART" id="SM00060">
    <property type="entry name" value="FN3"/>
    <property type="match status" value="16"/>
</dbReference>
<dbReference type="FunFam" id="2.10.25.10:FF:000001">
    <property type="entry name" value="Tenascin C"/>
    <property type="match status" value="10"/>
</dbReference>
<name>A0AAV9S052_9TELE</name>
<evidence type="ECO:0000259" key="12">
    <source>
        <dbReference type="PROSITE" id="PS51406"/>
    </source>
</evidence>
<feature type="domain" description="Fibronectin type-III" evidence="11">
    <location>
        <begin position="1304"/>
        <end position="1397"/>
    </location>
</feature>
<feature type="region of interest" description="Disordered" evidence="10">
    <location>
        <begin position="1137"/>
        <end position="1166"/>
    </location>
</feature>
<dbReference type="Proteomes" id="UP001311232">
    <property type="component" value="Unassembled WGS sequence"/>
</dbReference>
<keyword evidence="14" id="KW-1185">Reference proteome</keyword>
<evidence type="ECO:0000256" key="1">
    <source>
        <dbReference type="ARBA" id="ARBA00004498"/>
    </source>
</evidence>
<evidence type="ECO:0000256" key="9">
    <source>
        <dbReference type="ARBA" id="ARBA00023180"/>
    </source>
</evidence>
<dbReference type="InterPro" id="IPR036056">
    <property type="entry name" value="Fibrinogen-like_C"/>
</dbReference>
<dbReference type="InterPro" id="IPR041161">
    <property type="entry name" value="EGF_Tenascin"/>
</dbReference>
<evidence type="ECO:0008006" key="15">
    <source>
        <dbReference type="Google" id="ProtNLM"/>
    </source>
</evidence>
<dbReference type="GO" id="GO:0030155">
    <property type="term" value="P:regulation of cell adhesion"/>
    <property type="evidence" value="ECO:0007669"/>
    <property type="project" value="TreeGrafter"/>
</dbReference>
<feature type="domain" description="Fibronectin type-III" evidence="11">
    <location>
        <begin position="1764"/>
        <end position="1868"/>
    </location>
</feature>
<dbReference type="Pfam" id="PF23106">
    <property type="entry name" value="EGF_Teneurin"/>
    <property type="match status" value="1"/>
</dbReference>
<dbReference type="FunFam" id="3.90.215.10:FF:000001">
    <property type="entry name" value="Tenascin isoform 1"/>
    <property type="match status" value="1"/>
</dbReference>
<evidence type="ECO:0000256" key="10">
    <source>
        <dbReference type="SAM" id="MobiDB-lite"/>
    </source>
</evidence>
<dbReference type="InterPro" id="IPR013783">
    <property type="entry name" value="Ig-like_fold"/>
</dbReference>